<dbReference type="SUPFAM" id="SSF46785">
    <property type="entry name" value="Winged helix' DNA-binding domain"/>
    <property type="match status" value="1"/>
</dbReference>
<evidence type="ECO:0000313" key="7">
    <source>
        <dbReference type="Proteomes" id="UP001208690"/>
    </source>
</evidence>
<dbReference type="InterPro" id="IPR036388">
    <property type="entry name" value="WH-like_DNA-bd_sf"/>
</dbReference>
<evidence type="ECO:0000256" key="2">
    <source>
        <dbReference type="ARBA" id="ARBA00023015"/>
    </source>
</evidence>
<gene>
    <name evidence="6" type="ORF">MUB52_01895</name>
</gene>
<protein>
    <submittedName>
        <fullName evidence="6">LysR family transcriptional regulator</fullName>
    </submittedName>
</protein>
<dbReference type="Proteomes" id="UP001208690">
    <property type="component" value="Unassembled WGS sequence"/>
</dbReference>
<dbReference type="RefSeq" id="WP_263842487.1">
    <property type="nucleotide sequence ID" value="NZ_JALIEB010000001.1"/>
</dbReference>
<dbReference type="PROSITE" id="PS50931">
    <property type="entry name" value="HTH_LYSR"/>
    <property type="match status" value="1"/>
</dbReference>
<name>A0ABT3B9E6_9RHOB</name>
<evidence type="ECO:0000313" key="6">
    <source>
        <dbReference type="EMBL" id="MCV3270168.1"/>
    </source>
</evidence>
<accession>A0ABT3B9E6</accession>
<evidence type="ECO:0000256" key="3">
    <source>
        <dbReference type="ARBA" id="ARBA00023125"/>
    </source>
</evidence>
<dbReference type="Pfam" id="PF03466">
    <property type="entry name" value="LysR_substrate"/>
    <property type="match status" value="1"/>
</dbReference>
<evidence type="ECO:0000256" key="1">
    <source>
        <dbReference type="ARBA" id="ARBA00009437"/>
    </source>
</evidence>
<dbReference type="SUPFAM" id="SSF53850">
    <property type="entry name" value="Periplasmic binding protein-like II"/>
    <property type="match status" value="1"/>
</dbReference>
<keyword evidence="7" id="KW-1185">Reference proteome</keyword>
<dbReference type="PANTHER" id="PTHR30419">
    <property type="entry name" value="HTH-TYPE TRANSCRIPTIONAL REGULATOR YBHD"/>
    <property type="match status" value="1"/>
</dbReference>
<dbReference type="InterPro" id="IPR050950">
    <property type="entry name" value="HTH-type_LysR_regulators"/>
</dbReference>
<feature type="domain" description="HTH lysR-type" evidence="5">
    <location>
        <begin position="6"/>
        <end position="63"/>
    </location>
</feature>
<keyword evidence="3" id="KW-0238">DNA-binding</keyword>
<comment type="similarity">
    <text evidence="1">Belongs to the LysR transcriptional regulatory family.</text>
</comment>
<dbReference type="InterPro" id="IPR005119">
    <property type="entry name" value="LysR_subst-bd"/>
</dbReference>
<dbReference type="EMBL" id="JALIEB010000001">
    <property type="protein sequence ID" value="MCV3270168.1"/>
    <property type="molecule type" value="Genomic_DNA"/>
</dbReference>
<dbReference type="CDD" id="cd05466">
    <property type="entry name" value="PBP2_LTTR_substrate"/>
    <property type="match status" value="1"/>
</dbReference>
<evidence type="ECO:0000256" key="4">
    <source>
        <dbReference type="ARBA" id="ARBA00023163"/>
    </source>
</evidence>
<organism evidence="6 7">
    <name type="scientific">Roseobacter sinensis</name>
    <dbReference type="NCBI Taxonomy" id="2931391"/>
    <lineage>
        <taxon>Bacteria</taxon>
        <taxon>Pseudomonadati</taxon>
        <taxon>Pseudomonadota</taxon>
        <taxon>Alphaproteobacteria</taxon>
        <taxon>Rhodobacterales</taxon>
        <taxon>Roseobacteraceae</taxon>
        <taxon>Roseobacter</taxon>
    </lineage>
</organism>
<evidence type="ECO:0000259" key="5">
    <source>
        <dbReference type="PROSITE" id="PS50931"/>
    </source>
</evidence>
<dbReference type="InterPro" id="IPR036390">
    <property type="entry name" value="WH_DNA-bd_sf"/>
</dbReference>
<comment type="caution">
    <text evidence="6">The sequence shown here is derived from an EMBL/GenBank/DDBJ whole genome shotgun (WGS) entry which is preliminary data.</text>
</comment>
<sequence length="324" mass="35236">MPLPKLSLHVLEAFEHVARSGSIQIAAGELGASISTVSGHVAKLEAELGVPLFDRSTRPFVLTREGRRVLEHLSGGLRHLRQATSEIAMGGLLRAQSLRVGIVEDFESNLAPDLAVALAGRMPRASLSICNILSHEAPGLVQRGKLDVAIAAHSEDQEGAIVFRDFLRDPFLLATPRGCAFEPEALLNGSAALPFLRFNPTHLIGKQIDAHLARNRIALPQRFAFDSAQSIMAVIANGDGWSLITPAGFVRAQRYAPHVMLRPLPMPAFARTLSVMTRDDFDAPVLDAIALLVRESVKQHAVDPVVDAYPWVRETFALLPRKRG</sequence>
<dbReference type="Gene3D" id="1.10.10.10">
    <property type="entry name" value="Winged helix-like DNA-binding domain superfamily/Winged helix DNA-binding domain"/>
    <property type="match status" value="1"/>
</dbReference>
<dbReference type="Gene3D" id="3.40.190.10">
    <property type="entry name" value="Periplasmic binding protein-like II"/>
    <property type="match status" value="2"/>
</dbReference>
<reference evidence="6 7" key="1">
    <citation type="submission" date="2022-04" db="EMBL/GenBank/DDBJ databases">
        <title>Roseobacter sp. WL0113 is a bacterium isolated from neritic sediment.</title>
        <authorList>
            <person name="Wang L."/>
            <person name="He W."/>
            <person name="Zhang D.-F."/>
        </authorList>
    </citation>
    <scope>NUCLEOTIDE SEQUENCE [LARGE SCALE GENOMIC DNA]</scope>
    <source>
        <strain evidence="6 7">WL0113</strain>
    </source>
</reference>
<dbReference type="InterPro" id="IPR000847">
    <property type="entry name" value="LysR_HTH_N"/>
</dbReference>
<dbReference type="Pfam" id="PF00126">
    <property type="entry name" value="HTH_1"/>
    <property type="match status" value="1"/>
</dbReference>
<proteinExistence type="inferred from homology"/>
<keyword evidence="4" id="KW-0804">Transcription</keyword>
<keyword evidence="2" id="KW-0805">Transcription regulation</keyword>